<dbReference type="SUPFAM" id="SSF56672">
    <property type="entry name" value="DNA/RNA polymerases"/>
    <property type="match status" value="1"/>
</dbReference>
<evidence type="ECO:0000313" key="10">
    <source>
        <dbReference type="Proteomes" id="UP001239994"/>
    </source>
</evidence>
<keyword evidence="5" id="KW-0378">Hydrolase</keyword>
<evidence type="ECO:0000256" key="6">
    <source>
        <dbReference type="ARBA" id="ARBA00022918"/>
    </source>
</evidence>
<keyword evidence="4" id="KW-0255">Endonuclease</keyword>
<protein>
    <recommendedName>
        <fullName evidence="8">Reverse transcriptase RNase H-like domain-containing protein</fullName>
    </recommendedName>
</protein>
<dbReference type="GO" id="GO:0004519">
    <property type="term" value="F:endonuclease activity"/>
    <property type="evidence" value="ECO:0007669"/>
    <property type="project" value="UniProtKB-KW"/>
</dbReference>
<name>A0AAD8YV86_9TELE</name>
<evidence type="ECO:0000259" key="8">
    <source>
        <dbReference type="Pfam" id="PF17917"/>
    </source>
</evidence>
<keyword evidence="10" id="KW-1185">Reference proteome</keyword>
<dbReference type="InterPro" id="IPR043502">
    <property type="entry name" value="DNA/RNA_pol_sf"/>
</dbReference>
<feature type="region of interest" description="Disordered" evidence="7">
    <location>
        <begin position="29"/>
        <end position="49"/>
    </location>
</feature>
<keyword evidence="2" id="KW-0548">Nucleotidyltransferase</keyword>
<dbReference type="CDD" id="cd09274">
    <property type="entry name" value="RNase_HI_RT_Ty3"/>
    <property type="match status" value="1"/>
</dbReference>
<reference evidence="9" key="1">
    <citation type="submission" date="2023-03" db="EMBL/GenBank/DDBJ databases">
        <title>Electrophorus voltai genome.</title>
        <authorList>
            <person name="Bian C."/>
        </authorList>
    </citation>
    <scope>NUCLEOTIDE SEQUENCE</scope>
    <source>
        <strain evidence="9">CB-2022</strain>
        <tissue evidence="9">Muscle</tissue>
    </source>
</reference>
<evidence type="ECO:0000256" key="5">
    <source>
        <dbReference type="ARBA" id="ARBA00022801"/>
    </source>
</evidence>
<dbReference type="Proteomes" id="UP001239994">
    <property type="component" value="Unassembled WGS sequence"/>
</dbReference>
<evidence type="ECO:0000256" key="1">
    <source>
        <dbReference type="ARBA" id="ARBA00022679"/>
    </source>
</evidence>
<evidence type="ECO:0000313" key="9">
    <source>
        <dbReference type="EMBL" id="KAK1788053.1"/>
    </source>
</evidence>
<dbReference type="InterPro" id="IPR041373">
    <property type="entry name" value="RT_RNaseH"/>
</dbReference>
<organism evidence="9 10">
    <name type="scientific">Electrophorus voltai</name>
    <dbReference type="NCBI Taxonomy" id="2609070"/>
    <lineage>
        <taxon>Eukaryota</taxon>
        <taxon>Metazoa</taxon>
        <taxon>Chordata</taxon>
        <taxon>Craniata</taxon>
        <taxon>Vertebrata</taxon>
        <taxon>Euteleostomi</taxon>
        <taxon>Actinopterygii</taxon>
        <taxon>Neopterygii</taxon>
        <taxon>Teleostei</taxon>
        <taxon>Ostariophysi</taxon>
        <taxon>Gymnotiformes</taxon>
        <taxon>Gymnotoidei</taxon>
        <taxon>Gymnotidae</taxon>
        <taxon>Electrophorus</taxon>
    </lineage>
</organism>
<keyword evidence="6" id="KW-0695">RNA-directed DNA polymerase</keyword>
<evidence type="ECO:0000256" key="2">
    <source>
        <dbReference type="ARBA" id="ARBA00022695"/>
    </source>
</evidence>
<evidence type="ECO:0000256" key="7">
    <source>
        <dbReference type="SAM" id="MobiDB-lite"/>
    </source>
</evidence>
<dbReference type="Gene3D" id="3.10.20.370">
    <property type="match status" value="1"/>
</dbReference>
<dbReference type="EMBL" id="JAROKS010000023">
    <property type="protein sequence ID" value="KAK1788053.1"/>
    <property type="molecule type" value="Genomic_DNA"/>
</dbReference>
<accession>A0AAD8YV86</accession>
<keyword evidence="3" id="KW-0540">Nuclease</keyword>
<dbReference type="GO" id="GO:0003964">
    <property type="term" value="F:RNA-directed DNA polymerase activity"/>
    <property type="evidence" value="ECO:0007669"/>
    <property type="project" value="UniProtKB-KW"/>
</dbReference>
<comment type="caution">
    <text evidence="9">The sequence shown here is derived from an EMBL/GenBank/DDBJ whole genome shotgun (WGS) entry which is preliminary data.</text>
</comment>
<sequence length="301" mass="34366">MEEQLKEQELLEQQKRATQLLEHEWQQELAKMQQGPLSTWGPEPGPGPNLLPRIPPLITLTPSGLFSAGVSMVPQASQRQRVPPPPGEDAREMWQSEEVGIGPKIPQALEKILQLKEIRQEQLITVPTNEEDDETLDADMNSTRMYSDLLASRRDTPTPAKDHTSYHLYCTDNLKTWNSEVEKSFTELKAAFSTTPVFHHKLLVRIWLLEIDASNVGVGVVLSKNKGEARQLKPVAYFSKKLSSGEKNYGVGDRELLAMKLLFEEWRHWLEGAWHPFLVTTDHKNLEYLQTAKRLNSRQAR</sequence>
<evidence type="ECO:0000256" key="4">
    <source>
        <dbReference type="ARBA" id="ARBA00022759"/>
    </source>
</evidence>
<dbReference type="PANTHER" id="PTHR34072">
    <property type="entry name" value="ENZYMATIC POLYPROTEIN-RELATED"/>
    <property type="match status" value="1"/>
</dbReference>
<gene>
    <name evidence="9" type="ORF">P4O66_016532</name>
</gene>
<dbReference type="GO" id="GO:0016787">
    <property type="term" value="F:hydrolase activity"/>
    <property type="evidence" value="ECO:0007669"/>
    <property type="project" value="UniProtKB-KW"/>
</dbReference>
<proteinExistence type="predicted"/>
<evidence type="ECO:0000256" key="3">
    <source>
        <dbReference type="ARBA" id="ARBA00022722"/>
    </source>
</evidence>
<keyword evidence="1" id="KW-0808">Transferase</keyword>
<feature type="domain" description="Reverse transcriptase RNase H-like" evidence="8">
    <location>
        <begin position="209"/>
        <end position="301"/>
    </location>
</feature>
<dbReference type="Pfam" id="PF17917">
    <property type="entry name" value="RT_RNaseH"/>
    <property type="match status" value="1"/>
</dbReference>
<dbReference type="PANTHER" id="PTHR34072:SF42">
    <property type="entry name" value="INTEGRASE CATALYTIC DOMAIN-CONTAINING PROTEIN"/>
    <property type="match status" value="1"/>
</dbReference>
<dbReference type="AlphaFoldDB" id="A0AAD8YV86"/>